<name>X6PCG9_RETFI</name>
<gene>
    <name evidence="1" type="ORF">RFI_01263</name>
</gene>
<reference evidence="1 2" key="1">
    <citation type="journal article" date="2013" name="Curr. Biol.">
        <title>The Genome of the Foraminiferan Reticulomyxa filosa.</title>
        <authorList>
            <person name="Glockner G."/>
            <person name="Hulsmann N."/>
            <person name="Schleicher M."/>
            <person name="Noegel A.A."/>
            <person name="Eichinger L."/>
            <person name="Gallinger C."/>
            <person name="Pawlowski J."/>
            <person name="Sierra R."/>
            <person name="Euteneuer U."/>
            <person name="Pillet L."/>
            <person name="Moustafa A."/>
            <person name="Platzer M."/>
            <person name="Groth M."/>
            <person name="Szafranski K."/>
            <person name="Schliwa M."/>
        </authorList>
    </citation>
    <scope>NUCLEOTIDE SEQUENCE [LARGE SCALE GENOMIC DNA]</scope>
</reference>
<organism evidence="1 2">
    <name type="scientific">Reticulomyxa filosa</name>
    <dbReference type="NCBI Taxonomy" id="46433"/>
    <lineage>
        <taxon>Eukaryota</taxon>
        <taxon>Sar</taxon>
        <taxon>Rhizaria</taxon>
        <taxon>Retaria</taxon>
        <taxon>Foraminifera</taxon>
        <taxon>Monothalamids</taxon>
        <taxon>Reticulomyxidae</taxon>
        <taxon>Reticulomyxa</taxon>
    </lineage>
</organism>
<sequence>MPIVKALLSNTEDVVKILKENDIQIGYSKANQGTKSHFKQCRKCYRLNYIVRDSQGSTKHNEKNKTKKTQMYFMLKAASKRSIRKACIKLTKKKDAFLKKNASKLIPVQRQPKNYSYTDAAKGQGLNGNKARIDKRTNRKKSKEIIIMIKGCRIRNIRLKCELAEIKSAIFIAIN</sequence>
<dbReference type="AlphaFoldDB" id="X6PCG9"/>
<dbReference type="EMBL" id="ASPP01001272">
    <property type="protein sequence ID" value="ETO35798.1"/>
    <property type="molecule type" value="Genomic_DNA"/>
</dbReference>
<protein>
    <submittedName>
        <fullName evidence="1">Uncharacterized protein</fullName>
    </submittedName>
</protein>
<dbReference type="Proteomes" id="UP000023152">
    <property type="component" value="Unassembled WGS sequence"/>
</dbReference>
<evidence type="ECO:0000313" key="2">
    <source>
        <dbReference type="Proteomes" id="UP000023152"/>
    </source>
</evidence>
<keyword evidence="2" id="KW-1185">Reference proteome</keyword>
<evidence type="ECO:0000313" key="1">
    <source>
        <dbReference type="EMBL" id="ETO35798.1"/>
    </source>
</evidence>
<proteinExistence type="predicted"/>
<accession>X6PCG9</accession>
<comment type="caution">
    <text evidence="1">The sequence shown here is derived from an EMBL/GenBank/DDBJ whole genome shotgun (WGS) entry which is preliminary data.</text>
</comment>